<dbReference type="CDD" id="cd06325">
    <property type="entry name" value="PBP1_ABC_unchar_transporter"/>
    <property type="match status" value="1"/>
</dbReference>
<evidence type="ECO:0000313" key="2">
    <source>
        <dbReference type="Proteomes" id="UP000319353"/>
    </source>
</evidence>
<evidence type="ECO:0000313" key="1">
    <source>
        <dbReference type="EMBL" id="TMI95621.1"/>
    </source>
</evidence>
<dbReference type="Pfam" id="PF04392">
    <property type="entry name" value="ABC_sub_bind"/>
    <property type="match status" value="1"/>
</dbReference>
<name>A0A537KIL9_9BACT</name>
<reference evidence="1 2" key="1">
    <citation type="journal article" date="2019" name="Nat. Microbiol.">
        <title>Mediterranean grassland soil C-N compound turnover is dependent on rainfall and depth, and is mediated by genomically divergent microorganisms.</title>
        <authorList>
            <person name="Diamond S."/>
            <person name="Andeer P.F."/>
            <person name="Li Z."/>
            <person name="Crits-Christoph A."/>
            <person name="Burstein D."/>
            <person name="Anantharaman K."/>
            <person name="Lane K.R."/>
            <person name="Thomas B.C."/>
            <person name="Pan C."/>
            <person name="Northen T.R."/>
            <person name="Banfield J.F."/>
        </authorList>
    </citation>
    <scope>NUCLEOTIDE SEQUENCE [LARGE SCALE GENOMIC DNA]</scope>
    <source>
        <strain evidence="1">NP_4</strain>
    </source>
</reference>
<dbReference type="Gene3D" id="3.40.50.2300">
    <property type="match status" value="2"/>
</dbReference>
<comment type="caution">
    <text evidence="1">The sequence shown here is derived from an EMBL/GenBank/DDBJ whole genome shotgun (WGS) entry which is preliminary data.</text>
</comment>
<protein>
    <submittedName>
        <fullName evidence="1">ABC transporter substrate-binding protein</fullName>
    </submittedName>
</protein>
<sequence>MPRFSSRPGRWCAWWPSARLPPAIVHRGAHAADRVAVILAVSLILAPLAVEAQPSPKVWRIGFLAPAEISRALLTEALRDLGYVEGRTFTLEVRTAENDLNRLPHLAAELVSANVDVIVAVSPPAVRAASQATKTIPIVMRFWGGEGLIESGIVASFARPSRNVTGIYMLAAELDAKRLQLLLEAVPSAKKVAVLNPGLGWGAFTEVRRVAKAWKIHLYMTDVPGSTGYERVFETMVREEVDALLVPSFPRFFQDHRQIIQMAARRRIPAIYEWGENAQAGGLIAYGPVRVELDRRAASYIDKILRGAKPGDLPVEQPTKFELVINLKTAKALGLTIPQSVLLRADQVIE</sequence>
<organism evidence="1 2">
    <name type="scientific">Candidatus Segetimicrobium genomatis</name>
    <dbReference type="NCBI Taxonomy" id="2569760"/>
    <lineage>
        <taxon>Bacteria</taxon>
        <taxon>Bacillati</taxon>
        <taxon>Candidatus Sysuimicrobiota</taxon>
        <taxon>Candidatus Sysuimicrobiia</taxon>
        <taxon>Candidatus Sysuimicrobiales</taxon>
        <taxon>Candidatus Segetimicrobiaceae</taxon>
        <taxon>Candidatus Segetimicrobium</taxon>
    </lineage>
</organism>
<dbReference type="AlphaFoldDB" id="A0A537KIL9"/>
<dbReference type="EMBL" id="VBAL01000288">
    <property type="protein sequence ID" value="TMI95621.1"/>
    <property type="molecule type" value="Genomic_DNA"/>
</dbReference>
<gene>
    <name evidence="1" type="ORF">E6H01_14385</name>
</gene>
<dbReference type="PANTHER" id="PTHR35271">
    <property type="entry name" value="ABC TRANSPORTER, SUBSTRATE-BINDING LIPOPROTEIN-RELATED"/>
    <property type="match status" value="1"/>
</dbReference>
<dbReference type="InterPro" id="IPR007487">
    <property type="entry name" value="ABC_transpt-TYRBP-like"/>
</dbReference>
<proteinExistence type="predicted"/>
<accession>A0A537KIL9</accession>
<dbReference type="PANTHER" id="PTHR35271:SF1">
    <property type="entry name" value="ABC TRANSPORTER, SUBSTRATE-BINDING LIPOPROTEIN"/>
    <property type="match status" value="1"/>
</dbReference>
<dbReference type="Proteomes" id="UP000319353">
    <property type="component" value="Unassembled WGS sequence"/>
</dbReference>